<organism evidence="2 3">
    <name type="scientific">Ficus carica</name>
    <name type="common">Common fig</name>
    <dbReference type="NCBI Taxonomy" id="3494"/>
    <lineage>
        <taxon>Eukaryota</taxon>
        <taxon>Viridiplantae</taxon>
        <taxon>Streptophyta</taxon>
        <taxon>Embryophyta</taxon>
        <taxon>Tracheophyta</taxon>
        <taxon>Spermatophyta</taxon>
        <taxon>Magnoliopsida</taxon>
        <taxon>eudicotyledons</taxon>
        <taxon>Gunneridae</taxon>
        <taxon>Pentapetalae</taxon>
        <taxon>rosids</taxon>
        <taxon>fabids</taxon>
        <taxon>Rosales</taxon>
        <taxon>Moraceae</taxon>
        <taxon>Ficeae</taxon>
        <taxon>Ficus</taxon>
    </lineage>
</organism>
<gene>
    <name evidence="2" type="ORF">TIFTF001_006207</name>
</gene>
<evidence type="ECO:0000256" key="1">
    <source>
        <dbReference type="SAM" id="MobiDB-lite"/>
    </source>
</evidence>
<evidence type="ECO:0000313" key="2">
    <source>
        <dbReference type="EMBL" id="GMN36665.1"/>
    </source>
</evidence>
<name>A0AA87ZNR6_FICCA</name>
<dbReference type="AlphaFoldDB" id="A0AA87ZNR6"/>
<proteinExistence type="predicted"/>
<sequence length="180" mass="20427">MKWSSPASAIIQRRRRNPARVRAATAESRPSIPSPTSRAPSAPRRSRAVHRGSHKFDGASVVIPSWLPSRFLCGVNRVSCHDPWVKPTFRGSPTVSLTTFFSFDEFQRASGGGVVGGWSTSVRFGFARGRRRFRFPFHWPRISRWCHWVLLRPNTVDPLRHLRQFLASLAGSMSWTKSWG</sequence>
<dbReference type="EMBL" id="BTGU01000006">
    <property type="protein sequence ID" value="GMN36665.1"/>
    <property type="molecule type" value="Genomic_DNA"/>
</dbReference>
<accession>A0AA87ZNR6</accession>
<evidence type="ECO:0000313" key="3">
    <source>
        <dbReference type="Proteomes" id="UP001187192"/>
    </source>
</evidence>
<protein>
    <submittedName>
        <fullName evidence="2">Uncharacterized protein</fullName>
    </submittedName>
</protein>
<dbReference type="Proteomes" id="UP001187192">
    <property type="component" value="Unassembled WGS sequence"/>
</dbReference>
<reference evidence="2" key="1">
    <citation type="submission" date="2023-07" db="EMBL/GenBank/DDBJ databases">
        <title>draft genome sequence of fig (Ficus carica).</title>
        <authorList>
            <person name="Takahashi T."/>
            <person name="Nishimura K."/>
        </authorList>
    </citation>
    <scope>NUCLEOTIDE SEQUENCE</scope>
</reference>
<comment type="caution">
    <text evidence="2">The sequence shown here is derived from an EMBL/GenBank/DDBJ whole genome shotgun (WGS) entry which is preliminary data.</text>
</comment>
<keyword evidence="3" id="KW-1185">Reference proteome</keyword>
<feature type="region of interest" description="Disordered" evidence="1">
    <location>
        <begin position="1"/>
        <end position="52"/>
    </location>
</feature>
<feature type="compositionally biased region" description="Low complexity" evidence="1">
    <location>
        <begin position="20"/>
        <end position="43"/>
    </location>
</feature>